<comment type="similarity">
    <text evidence="1">Belongs to the cytochrome P450 family.</text>
</comment>
<evidence type="ECO:0000256" key="4">
    <source>
        <dbReference type="ARBA" id="ARBA00023004"/>
    </source>
</evidence>
<keyword evidence="3" id="KW-0479">Metal-binding</keyword>
<protein>
    <submittedName>
        <fullName evidence="6">Uncharacterized protein</fullName>
    </submittedName>
</protein>
<evidence type="ECO:0000313" key="6">
    <source>
        <dbReference type="EMBL" id="KAB0397850.1"/>
    </source>
</evidence>
<dbReference type="AlphaFoldDB" id="A0A643CCG8"/>
<feature type="transmembrane region" description="Helical" evidence="5">
    <location>
        <begin position="20"/>
        <end position="44"/>
    </location>
</feature>
<keyword evidence="5" id="KW-1133">Transmembrane helix</keyword>
<evidence type="ECO:0000256" key="1">
    <source>
        <dbReference type="ARBA" id="ARBA00010617"/>
    </source>
</evidence>
<accession>A0A643CCG8</accession>
<keyword evidence="2" id="KW-0349">Heme</keyword>
<organism evidence="6 7">
    <name type="scientific">Balaenoptera physalus</name>
    <name type="common">Fin whale</name>
    <name type="synonym">Balaena physalus</name>
    <dbReference type="NCBI Taxonomy" id="9770"/>
    <lineage>
        <taxon>Eukaryota</taxon>
        <taxon>Metazoa</taxon>
        <taxon>Chordata</taxon>
        <taxon>Craniata</taxon>
        <taxon>Vertebrata</taxon>
        <taxon>Euteleostomi</taxon>
        <taxon>Mammalia</taxon>
        <taxon>Eutheria</taxon>
        <taxon>Laurasiatheria</taxon>
        <taxon>Artiodactyla</taxon>
        <taxon>Whippomorpha</taxon>
        <taxon>Cetacea</taxon>
        <taxon>Mysticeti</taxon>
        <taxon>Balaenopteridae</taxon>
        <taxon>Balaenoptera</taxon>
    </lineage>
</organism>
<dbReference type="GO" id="GO:0006699">
    <property type="term" value="P:bile acid biosynthetic process"/>
    <property type="evidence" value="ECO:0007669"/>
    <property type="project" value="TreeGrafter"/>
</dbReference>
<name>A0A643CCG8_BALPH</name>
<dbReference type="GO" id="GO:0042632">
    <property type="term" value="P:cholesterol homeostasis"/>
    <property type="evidence" value="ECO:0007669"/>
    <property type="project" value="TreeGrafter"/>
</dbReference>
<keyword evidence="7" id="KW-1185">Reference proteome</keyword>
<dbReference type="Proteomes" id="UP000437017">
    <property type="component" value="Unassembled WGS sequence"/>
</dbReference>
<dbReference type="EMBL" id="SGJD01001870">
    <property type="protein sequence ID" value="KAB0397850.1"/>
    <property type="molecule type" value="Genomic_DNA"/>
</dbReference>
<evidence type="ECO:0000313" key="7">
    <source>
        <dbReference type="Proteomes" id="UP000437017"/>
    </source>
</evidence>
<keyword evidence="4" id="KW-0408">Iron</keyword>
<dbReference type="InterPro" id="IPR050529">
    <property type="entry name" value="CYP450_sterol_14alpha_dmase"/>
</dbReference>
<dbReference type="PANTHER" id="PTHR24304:SF2">
    <property type="entry name" value="24-HYDROXYCHOLESTEROL 7-ALPHA-HYDROXYLASE"/>
    <property type="match status" value="1"/>
</dbReference>
<proteinExistence type="inferred from homology"/>
<evidence type="ECO:0000256" key="3">
    <source>
        <dbReference type="ARBA" id="ARBA00022723"/>
    </source>
</evidence>
<dbReference type="PANTHER" id="PTHR24304">
    <property type="entry name" value="CYTOCHROME P450 FAMILY 7"/>
    <property type="match status" value="1"/>
</dbReference>
<dbReference type="OrthoDB" id="6692864at2759"/>
<evidence type="ECO:0000256" key="5">
    <source>
        <dbReference type="SAM" id="Phobius"/>
    </source>
</evidence>
<keyword evidence="5" id="KW-0812">Transmembrane</keyword>
<keyword evidence="5" id="KW-0472">Membrane</keyword>
<sequence length="93" mass="10307">MQALLDLLEMETNEQKSPNYGLLLLWASLSNAVPVAFWTFAFVLSHPNIHRAIMEAISSVFGTAGTKTELNCLIEEIANNVYLSHIMGKVKCP</sequence>
<dbReference type="GO" id="GO:0008396">
    <property type="term" value="F:oxysterol 7-alpha-hydroxylase activity"/>
    <property type="evidence" value="ECO:0007669"/>
    <property type="project" value="TreeGrafter"/>
</dbReference>
<comment type="caution">
    <text evidence="6">The sequence shown here is derived from an EMBL/GenBank/DDBJ whole genome shotgun (WGS) entry which is preliminary data.</text>
</comment>
<dbReference type="GO" id="GO:0046872">
    <property type="term" value="F:metal ion binding"/>
    <property type="evidence" value="ECO:0007669"/>
    <property type="project" value="UniProtKB-KW"/>
</dbReference>
<reference evidence="6 7" key="1">
    <citation type="journal article" date="2019" name="PLoS ONE">
        <title>Genomic analyses reveal an absence of contemporary introgressive admixture between fin whales and blue whales, despite known hybrids.</title>
        <authorList>
            <person name="Westbury M.V."/>
            <person name="Petersen B."/>
            <person name="Lorenzen E.D."/>
        </authorList>
    </citation>
    <scope>NUCLEOTIDE SEQUENCE [LARGE SCALE GENOMIC DNA]</scope>
    <source>
        <strain evidence="6">FinWhale-01</strain>
    </source>
</reference>
<gene>
    <name evidence="6" type="ORF">E2I00_004478</name>
</gene>
<evidence type="ECO:0000256" key="2">
    <source>
        <dbReference type="ARBA" id="ARBA00022617"/>
    </source>
</evidence>